<dbReference type="EMBL" id="BJLF01000012">
    <property type="protein sequence ID" value="GEA51787.1"/>
    <property type="molecule type" value="Genomic_DNA"/>
</dbReference>
<proteinExistence type="predicted"/>
<dbReference type="InterPro" id="IPR035923">
    <property type="entry name" value="TT1751-like_sf"/>
</dbReference>
<accession>A0A4Y3HXH2</accession>
<feature type="domain" description="DUF302" evidence="2">
    <location>
        <begin position="55"/>
        <end position="117"/>
    </location>
</feature>
<feature type="signal peptide" evidence="1">
    <location>
        <begin position="1"/>
        <end position="20"/>
    </location>
</feature>
<dbReference type="AlphaFoldDB" id="A0A4Y3HXH2"/>
<comment type="caution">
    <text evidence="3">The sequence shown here is derived from an EMBL/GenBank/DDBJ whole genome shotgun (WGS) entry which is preliminary data.</text>
</comment>
<evidence type="ECO:0000256" key="1">
    <source>
        <dbReference type="SAM" id="SignalP"/>
    </source>
</evidence>
<dbReference type="Gene3D" id="3.30.310.70">
    <property type="entry name" value="TT1751-like domain"/>
    <property type="match status" value="1"/>
</dbReference>
<dbReference type="PANTHER" id="PTHR38342:SF2">
    <property type="entry name" value="INNER MEMBRANE OR EXPORTED"/>
    <property type="match status" value="1"/>
</dbReference>
<protein>
    <recommendedName>
        <fullName evidence="2">DUF302 domain-containing protein</fullName>
    </recommendedName>
</protein>
<evidence type="ECO:0000313" key="3">
    <source>
        <dbReference type="EMBL" id="GEA51787.1"/>
    </source>
</evidence>
<organism evidence="3 4">
    <name type="scientific">Vibrio inusitatus NBRC 102082</name>
    <dbReference type="NCBI Taxonomy" id="1219070"/>
    <lineage>
        <taxon>Bacteria</taxon>
        <taxon>Pseudomonadati</taxon>
        <taxon>Pseudomonadota</taxon>
        <taxon>Gammaproteobacteria</taxon>
        <taxon>Vibrionales</taxon>
        <taxon>Vibrionaceae</taxon>
        <taxon>Vibrio</taxon>
    </lineage>
</organism>
<dbReference type="OrthoDB" id="9799367at2"/>
<name>A0A4Y3HXH2_9VIBR</name>
<dbReference type="Pfam" id="PF03625">
    <property type="entry name" value="DUF302"/>
    <property type="match status" value="1"/>
</dbReference>
<dbReference type="InterPro" id="IPR005180">
    <property type="entry name" value="DUF302"/>
</dbReference>
<keyword evidence="4" id="KW-1185">Reference proteome</keyword>
<dbReference type="CDD" id="cd14797">
    <property type="entry name" value="DUF302"/>
    <property type="match status" value="1"/>
</dbReference>
<sequence>MRKVLLGLFVTLLMSFTAHANNGLISIKSSHDVSTTADKLIAVLKEKGMTTFARIKHSEAADNVGIELRPTELILFGNPKVGSPLMACQQSVGIDLPQKALISEDEHGLVWFTYNDPNYLKERHNITGCDEVLAKIAKALNMFATKATQP</sequence>
<evidence type="ECO:0000259" key="2">
    <source>
        <dbReference type="Pfam" id="PF03625"/>
    </source>
</evidence>
<gene>
    <name evidence="3" type="ORF">VIN01S_25910</name>
</gene>
<reference evidence="3 4" key="1">
    <citation type="submission" date="2019-06" db="EMBL/GenBank/DDBJ databases">
        <title>Whole genome shotgun sequence of Vibrio inusitatus NBRC 102082.</title>
        <authorList>
            <person name="Hosoyama A."/>
            <person name="Uohara A."/>
            <person name="Ohji S."/>
            <person name="Ichikawa N."/>
        </authorList>
    </citation>
    <scope>NUCLEOTIDE SEQUENCE [LARGE SCALE GENOMIC DNA]</scope>
    <source>
        <strain evidence="3 4">NBRC 102082</strain>
    </source>
</reference>
<dbReference type="Proteomes" id="UP000318717">
    <property type="component" value="Unassembled WGS sequence"/>
</dbReference>
<keyword evidence="1" id="KW-0732">Signal</keyword>
<feature type="chain" id="PRO_5021233302" description="DUF302 domain-containing protein" evidence="1">
    <location>
        <begin position="21"/>
        <end position="150"/>
    </location>
</feature>
<dbReference type="PANTHER" id="PTHR38342">
    <property type="entry name" value="SLR5037 PROTEIN"/>
    <property type="match status" value="1"/>
</dbReference>
<evidence type="ECO:0000313" key="4">
    <source>
        <dbReference type="Proteomes" id="UP000318717"/>
    </source>
</evidence>
<dbReference type="SUPFAM" id="SSF103247">
    <property type="entry name" value="TT1751-like"/>
    <property type="match status" value="1"/>
</dbReference>
<dbReference type="RefSeq" id="WP_141346255.1">
    <property type="nucleotide sequence ID" value="NZ_BJLF01000012.1"/>
</dbReference>